<reference evidence="2 3" key="1">
    <citation type="journal article" date="2020" name="Fungal Divers.">
        <title>Resolving the Mortierellaceae phylogeny through synthesis of multi-gene phylogenetics and phylogenomics.</title>
        <authorList>
            <person name="Vandepol N."/>
            <person name="Liber J."/>
            <person name="Desiro A."/>
            <person name="Na H."/>
            <person name="Kennedy M."/>
            <person name="Barry K."/>
            <person name="Grigoriev I.V."/>
            <person name="Miller A.N."/>
            <person name="O'Donnell K."/>
            <person name="Stajich J.E."/>
            <person name="Bonito G."/>
        </authorList>
    </citation>
    <scope>NUCLEOTIDE SEQUENCE [LARGE SCALE GENOMIC DNA]</scope>
    <source>
        <strain evidence="2 3">AD045</strain>
    </source>
</reference>
<dbReference type="SMART" id="SM00506">
    <property type="entry name" value="A1pp"/>
    <property type="match status" value="1"/>
</dbReference>
<keyword evidence="3" id="KW-1185">Reference proteome</keyword>
<dbReference type="InterPro" id="IPR002589">
    <property type="entry name" value="Macro_dom"/>
</dbReference>
<dbReference type="EMBL" id="JAAAIM010001018">
    <property type="protein sequence ID" value="KAG0282695.1"/>
    <property type="molecule type" value="Genomic_DNA"/>
</dbReference>
<gene>
    <name evidence="2" type="primary">MACROD1</name>
    <name evidence="2" type="ORF">BGZ96_000209</name>
</gene>
<dbReference type="PANTHER" id="PTHR11106">
    <property type="entry name" value="GANGLIOSIDE INDUCED DIFFERENTIATION ASSOCIATED PROTEIN 2-RELATED"/>
    <property type="match status" value="1"/>
</dbReference>
<sequence>MGKQQGDITTLDDISTLNECYGKYPKPTQDDLAYAPNANWNGRISMWRGDITKLQIDAIGMASLDRIVPYIQWVQIATLNAANESLLGGGGVDGAIHRAAGRELLEECRKLRGCPTGEAKSTKAYKLPSKRIIHTVGPMGEIPGKLKSCYESVLEIVKDENLKSVAFCCISTGIYGYDNRRAAEVALKTVRDWMDSNAKEACEMERIVFCVFLDKDVQIYETLLPRYFPEGKGDKEQPNSSAA</sequence>
<dbReference type="Proteomes" id="UP001194696">
    <property type="component" value="Unassembled WGS sequence"/>
</dbReference>
<feature type="domain" description="Macro" evidence="1">
    <location>
        <begin position="31"/>
        <end position="228"/>
    </location>
</feature>
<protein>
    <submittedName>
        <fullName evidence="2">O-acetyl-ADP-ribose deacetylase macrod1</fullName>
    </submittedName>
</protein>
<dbReference type="SUPFAM" id="SSF52949">
    <property type="entry name" value="Macro domain-like"/>
    <property type="match status" value="1"/>
</dbReference>
<evidence type="ECO:0000259" key="1">
    <source>
        <dbReference type="PROSITE" id="PS51154"/>
    </source>
</evidence>
<dbReference type="PROSITE" id="PS51154">
    <property type="entry name" value="MACRO"/>
    <property type="match status" value="1"/>
</dbReference>
<name>A0ABQ7JPF6_9FUNG</name>
<comment type="caution">
    <text evidence="2">The sequence shown here is derived from an EMBL/GenBank/DDBJ whole genome shotgun (WGS) entry which is preliminary data.</text>
</comment>
<dbReference type="InterPro" id="IPR043472">
    <property type="entry name" value="Macro_dom-like"/>
</dbReference>
<dbReference type="Gene3D" id="3.40.220.10">
    <property type="entry name" value="Leucine Aminopeptidase, subunit E, domain 1"/>
    <property type="match status" value="2"/>
</dbReference>
<evidence type="ECO:0000313" key="2">
    <source>
        <dbReference type="EMBL" id="KAG0282695.1"/>
    </source>
</evidence>
<proteinExistence type="predicted"/>
<organism evidence="2 3">
    <name type="scientific">Linnemannia gamsii</name>
    <dbReference type="NCBI Taxonomy" id="64522"/>
    <lineage>
        <taxon>Eukaryota</taxon>
        <taxon>Fungi</taxon>
        <taxon>Fungi incertae sedis</taxon>
        <taxon>Mucoromycota</taxon>
        <taxon>Mortierellomycotina</taxon>
        <taxon>Mortierellomycetes</taxon>
        <taxon>Mortierellales</taxon>
        <taxon>Mortierellaceae</taxon>
        <taxon>Linnemannia</taxon>
    </lineage>
</organism>
<dbReference type="CDD" id="cd02908">
    <property type="entry name" value="Macro_OAADPr_deacetylase"/>
    <property type="match status" value="1"/>
</dbReference>
<dbReference type="Pfam" id="PF01661">
    <property type="entry name" value="Macro"/>
    <property type="match status" value="1"/>
</dbReference>
<accession>A0ABQ7JPF6</accession>
<evidence type="ECO:0000313" key="3">
    <source>
        <dbReference type="Proteomes" id="UP001194696"/>
    </source>
</evidence>
<dbReference type="PANTHER" id="PTHR11106:SF27">
    <property type="entry name" value="MACRO DOMAIN-CONTAINING PROTEIN"/>
    <property type="match status" value="1"/>
</dbReference>